<sequence>MLKEHAGALVLDTSTDVVGQLASQYDVAPSKAFIQVLSEKELIQTPPNKLSKAMPAATTAKLLALGVGGNDAGVRFVVVVWAAGQLFRKALGLPPVHFYLLLSSQDDAQLDKGPDSLLPGQLPSSPSPELLDHLAFTLHCFGDYLKVKPYCIDLIKADGDSHRGFLRLADAALALHEFKLAMLSYACALERCTDTKVEDYCVKKLLECAQHTEWGAVMQQTELTQIPEEIFDLLLTPWSPSLRNRITDLEFVPTLQLESRLPLYLPTAREPFKLPRWFRWLVPYHLAIMSTPKNETDITMLAGPQLGIRHVLTLTEEEPLPRKWFHGKPISNTFLPVQNYHPPSLEQMDLIMSLFDDDNKLPLLVHCGGGKGRAGTVAACYLAAYGFRRPSGVHQTQPEMSAPDAISSLRLIRPYSLETSRQEAFVSTWCSVIWKRQSVRPELPAEPPPTPMEVQGVLELAKIDLVVLVGLPGSGKSWFSQALLARDPKSWRRISQDDAGSRATCENEIGRKGFEARTLLDRCNTAATDRKAWLELAANWAVNPVCVWFDYEKSLCESRAQMRAGHPTLPPGSRVRNAVAQMHEAFVAPTLQEGFKAVLRIKSFAAASELVGRLSPPVGVYKFPRTTHLINLGAATDDDVVLPEYKPSSPTTHVVITEKVDGANMGFWLDPVTRELRVQNRSHFVTPVSHAQFKPLGKWIADHTAELVALLGRDQHFASRYILYGEWLAATHSIAYARLPDRFLAFDFYDRSLDRWADRRTMEALLATTTIQMVPVMYAGAPVPESELRAMVQLPSRFYDGLVEGVYVKEENPEDGVVLRRGKVKRAACFLLPATMSLLDLPLELLNELAAQTTRRELLNFRLTCRALRVASDLAFFSELVLNTDRLKQPNLSVNEALEDLASGTTNWTCYATTLRIVRTSKQIEDFGQIPPWMKINAFCPGFSSARWELLRRALIGKSMALNFPGSSRPSKRRFRN</sequence>
<protein>
    <submittedName>
        <fullName evidence="4">ATP dependent DNA ligase</fullName>
    </submittedName>
</protein>
<dbReference type="PROSITE" id="PS50056">
    <property type="entry name" value="TYR_PHOSPHATASE_2"/>
    <property type="match status" value="1"/>
</dbReference>
<accession>A0ABQ0M5P1</accession>
<dbReference type="InterPro" id="IPR057023">
    <property type="entry name" value="PTP-SAK"/>
</dbReference>
<dbReference type="PANTHER" id="PTHR43883">
    <property type="entry name" value="SLR0207 PROTEIN"/>
    <property type="match status" value="1"/>
</dbReference>
<dbReference type="PROSITE" id="PS50181">
    <property type="entry name" value="FBOX"/>
    <property type="match status" value="1"/>
</dbReference>
<proteinExistence type="predicted"/>
<feature type="domain" description="Tyrosine specific protein phosphatases" evidence="2">
    <location>
        <begin position="345"/>
        <end position="424"/>
    </location>
</feature>
<dbReference type="InterPro" id="IPR052732">
    <property type="entry name" value="Cell-binding_unc_protein"/>
</dbReference>
<dbReference type="PANTHER" id="PTHR43883:SF1">
    <property type="entry name" value="GLUCONOKINASE"/>
    <property type="match status" value="1"/>
</dbReference>
<keyword evidence="4" id="KW-0436">Ligase</keyword>
<dbReference type="SUPFAM" id="SSF56091">
    <property type="entry name" value="DNA ligase/mRNA capping enzyme, catalytic domain"/>
    <property type="match status" value="1"/>
</dbReference>
<dbReference type="InterPro" id="IPR000387">
    <property type="entry name" value="Tyr_Pase_dom"/>
</dbReference>
<feature type="domain" description="F-box" evidence="3">
    <location>
        <begin position="835"/>
        <end position="880"/>
    </location>
</feature>
<gene>
    <name evidence="4" type="ORF">MCHLO_15043</name>
</gene>
<reference evidence="4" key="1">
    <citation type="submission" date="2014-09" db="EMBL/GenBank/DDBJ databases">
        <title>Genome sequence of the luminous mushroom Mycena chlorophos for searching fungal bioluminescence genes.</title>
        <authorList>
            <person name="Tanaka Y."/>
            <person name="Kasuga D."/>
            <person name="Oba Y."/>
            <person name="Hase S."/>
            <person name="Sato K."/>
            <person name="Oba Y."/>
            <person name="Sakakibara Y."/>
        </authorList>
    </citation>
    <scope>NUCLEOTIDE SEQUENCE</scope>
</reference>
<dbReference type="Pfam" id="PF09414">
    <property type="entry name" value="RNA_ligase"/>
    <property type="match status" value="1"/>
</dbReference>
<dbReference type="EMBL" id="DF849757">
    <property type="protein sequence ID" value="GAT58635.1"/>
    <property type="molecule type" value="Genomic_DNA"/>
</dbReference>
<evidence type="ECO:0000256" key="1">
    <source>
        <dbReference type="ARBA" id="ARBA00022801"/>
    </source>
</evidence>
<dbReference type="Gene3D" id="3.40.50.300">
    <property type="entry name" value="P-loop containing nucleotide triphosphate hydrolases"/>
    <property type="match status" value="1"/>
</dbReference>
<dbReference type="SUPFAM" id="SSF52799">
    <property type="entry name" value="(Phosphotyrosine protein) phosphatases II"/>
    <property type="match status" value="1"/>
</dbReference>
<keyword evidence="5" id="KW-1185">Reference proteome</keyword>
<evidence type="ECO:0000313" key="5">
    <source>
        <dbReference type="Proteomes" id="UP000815677"/>
    </source>
</evidence>
<dbReference type="Pfam" id="PF22784">
    <property type="entry name" value="PTP-SAK"/>
    <property type="match status" value="1"/>
</dbReference>
<organism evidence="4 5">
    <name type="scientific">Mycena chlorophos</name>
    <name type="common">Agaric fungus</name>
    <name type="synonym">Agaricus chlorophos</name>
    <dbReference type="NCBI Taxonomy" id="658473"/>
    <lineage>
        <taxon>Eukaryota</taxon>
        <taxon>Fungi</taxon>
        <taxon>Dikarya</taxon>
        <taxon>Basidiomycota</taxon>
        <taxon>Agaricomycotina</taxon>
        <taxon>Agaricomycetes</taxon>
        <taxon>Agaricomycetidae</taxon>
        <taxon>Agaricales</taxon>
        <taxon>Marasmiineae</taxon>
        <taxon>Mycenaceae</taxon>
        <taxon>Mycena</taxon>
    </lineage>
</organism>
<evidence type="ECO:0000313" key="4">
    <source>
        <dbReference type="EMBL" id="GAT58635.1"/>
    </source>
</evidence>
<evidence type="ECO:0000259" key="3">
    <source>
        <dbReference type="PROSITE" id="PS50181"/>
    </source>
</evidence>
<dbReference type="Proteomes" id="UP000815677">
    <property type="component" value="Unassembled WGS sequence"/>
</dbReference>
<dbReference type="Gene3D" id="3.90.190.10">
    <property type="entry name" value="Protein tyrosine phosphatase superfamily"/>
    <property type="match status" value="1"/>
</dbReference>
<name>A0ABQ0M5P1_MYCCL</name>
<evidence type="ECO:0000259" key="2">
    <source>
        <dbReference type="PROSITE" id="PS50056"/>
    </source>
</evidence>
<dbReference type="InterPro" id="IPR021122">
    <property type="entry name" value="RNA_ligase_dom_REL/Rnl2"/>
</dbReference>
<dbReference type="SUPFAM" id="SSF52540">
    <property type="entry name" value="P-loop containing nucleoside triphosphate hydrolases"/>
    <property type="match status" value="1"/>
</dbReference>
<dbReference type="InterPro" id="IPR029021">
    <property type="entry name" value="Prot-tyrosine_phosphatase-like"/>
</dbReference>
<dbReference type="InterPro" id="IPR001810">
    <property type="entry name" value="F-box_dom"/>
</dbReference>
<keyword evidence="1" id="KW-0378">Hydrolase</keyword>
<dbReference type="GO" id="GO:0016874">
    <property type="term" value="F:ligase activity"/>
    <property type="evidence" value="ECO:0007669"/>
    <property type="project" value="UniProtKB-KW"/>
</dbReference>
<dbReference type="Gene3D" id="3.30.470.30">
    <property type="entry name" value="DNA ligase/mRNA capping enzyme"/>
    <property type="match status" value="1"/>
</dbReference>
<dbReference type="CDD" id="cd14504">
    <property type="entry name" value="DUSP23"/>
    <property type="match status" value="1"/>
</dbReference>
<dbReference type="InterPro" id="IPR027417">
    <property type="entry name" value="P-loop_NTPase"/>
</dbReference>